<comment type="similarity">
    <text evidence="3">Belongs to the GCKR-like family. MurNAc-6-P etherase subfamily.</text>
</comment>
<keyword evidence="6" id="KW-1185">Reference proteome</keyword>
<dbReference type="GO" id="GO:0016835">
    <property type="term" value="F:carbon-oxygen lyase activity"/>
    <property type="evidence" value="ECO:0007669"/>
    <property type="project" value="UniProtKB-UniRule"/>
</dbReference>
<dbReference type="Pfam" id="PF22645">
    <property type="entry name" value="GKRP_SIS_N"/>
    <property type="match status" value="1"/>
</dbReference>
<dbReference type="InterPro" id="IPR046348">
    <property type="entry name" value="SIS_dom_sf"/>
</dbReference>
<dbReference type="PROSITE" id="PS01272">
    <property type="entry name" value="GCKR"/>
    <property type="match status" value="1"/>
</dbReference>
<dbReference type="InterPro" id="IPR040190">
    <property type="entry name" value="MURQ/GCKR"/>
</dbReference>
<dbReference type="NCBIfam" id="NF003915">
    <property type="entry name" value="PRK05441.1"/>
    <property type="match status" value="1"/>
</dbReference>
<dbReference type="EC" id="4.2.1.126" evidence="3"/>
<dbReference type="EMBL" id="BMJN01000014">
    <property type="protein sequence ID" value="GGE31061.1"/>
    <property type="molecule type" value="Genomic_DNA"/>
</dbReference>
<dbReference type="PROSITE" id="PS50012">
    <property type="entry name" value="RCC1_3"/>
    <property type="match status" value="1"/>
</dbReference>
<evidence type="ECO:0000313" key="6">
    <source>
        <dbReference type="Proteomes" id="UP000660801"/>
    </source>
</evidence>
<dbReference type="PANTHER" id="PTHR10088:SF4">
    <property type="entry name" value="GLUCOKINASE REGULATORY PROTEIN"/>
    <property type="match status" value="1"/>
</dbReference>
<dbReference type="InterPro" id="IPR001347">
    <property type="entry name" value="SIS_dom"/>
</dbReference>
<evidence type="ECO:0000259" key="4">
    <source>
        <dbReference type="PROSITE" id="PS51464"/>
    </source>
</evidence>
<proteinExistence type="inferred from homology"/>
<dbReference type="Proteomes" id="UP000660801">
    <property type="component" value="Unassembled WGS sequence"/>
</dbReference>
<dbReference type="GO" id="GO:0016803">
    <property type="term" value="F:ether hydrolase activity"/>
    <property type="evidence" value="ECO:0007669"/>
    <property type="project" value="TreeGrafter"/>
</dbReference>
<comment type="pathway">
    <text evidence="3">Amino-sugar metabolism; N-acetylmuramate degradation.</text>
</comment>
<comment type="caution">
    <text evidence="5">The sequence shown here is derived from an EMBL/GenBank/DDBJ whole genome shotgun (WGS) entry which is preliminary data.</text>
</comment>
<evidence type="ECO:0000256" key="1">
    <source>
        <dbReference type="ARBA" id="ARBA00023239"/>
    </source>
</evidence>
<comment type="miscellaneous">
    <text evidence="3">A lyase-type mechanism (elimination/hydration) is suggested for the cleavage of the lactyl ether bond of MurNAc 6-phosphate, with the formation of an alpha,beta-unsaturated aldehyde intermediate with (E)-stereochemistry, followed by the syn addition of water to give product.</text>
</comment>
<dbReference type="HAMAP" id="MF_00068">
    <property type="entry name" value="MurQ"/>
    <property type="match status" value="1"/>
</dbReference>
<feature type="active site" evidence="3">
    <location>
        <position position="114"/>
    </location>
</feature>
<organism evidence="5 6">
    <name type="scientific">Streptococcus himalayensis</name>
    <dbReference type="NCBI Taxonomy" id="1888195"/>
    <lineage>
        <taxon>Bacteria</taxon>
        <taxon>Bacillati</taxon>
        <taxon>Bacillota</taxon>
        <taxon>Bacilli</taxon>
        <taxon>Lactobacillales</taxon>
        <taxon>Streptococcaceae</taxon>
        <taxon>Streptococcus</taxon>
    </lineage>
</organism>
<dbReference type="RefSeq" id="WP_068991034.1">
    <property type="nucleotide sequence ID" value="NZ_BMJN01000014.1"/>
</dbReference>
<evidence type="ECO:0000256" key="2">
    <source>
        <dbReference type="ARBA" id="ARBA00023277"/>
    </source>
</evidence>
<dbReference type="PROSITE" id="PS51464">
    <property type="entry name" value="SIS"/>
    <property type="match status" value="1"/>
</dbReference>
<dbReference type="InterPro" id="IPR000408">
    <property type="entry name" value="Reg_chr_condens"/>
</dbReference>
<reference evidence="5" key="1">
    <citation type="journal article" date="2014" name="Int. J. Syst. Evol. Microbiol.">
        <title>Complete genome sequence of Corynebacterium casei LMG S-19264T (=DSM 44701T), isolated from a smear-ripened cheese.</title>
        <authorList>
            <consortium name="US DOE Joint Genome Institute (JGI-PGF)"/>
            <person name="Walter F."/>
            <person name="Albersmeier A."/>
            <person name="Kalinowski J."/>
            <person name="Ruckert C."/>
        </authorList>
    </citation>
    <scope>NUCLEOTIDE SEQUENCE</scope>
    <source>
        <strain evidence="5">CGMCC 1.15533</strain>
    </source>
</reference>
<dbReference type="Gene3D" id="3.40.50.10490">
    <property type="entry name" value="Glucose-6-phosphate isomerase like protein, domain 1"/>
    <property type="match status" value="1"/>
</dbReference>
<dbReference type="GO" id="GO:0009254">
    <property type="term" value="P:peptidoglycan turnover"/>
    <property type="evidence" value="ECO:0007669"/>
    <property type="project" value="TreeGrafter"/>
</dbReference>
<feature type="active site" description="Proton donor" evidence="3">
    <location>
        <position position="83"/>
    </location>
</feature>
<keyword evidence="1 3" id="KW-0456">Lyase</keyword>
<reference evidence="5" key="2">
    <citation type="submission" date="2020-09" db="EMBL/GenBank/DDBJ databases">
        <authorList>
            <person name="Sun Q."/>
            <person name="Zhou Y."/>
        </authorList>
    </citation>
    <scope>NUCLEOTIDE SEQUENCE</scope>
    <source>
        <strain evidence="5">CGMCC 1.15533</strain>
    </source>
</reference>
<dbReference type="Gene3D" id="1.10.8.1080">
    <property type="match status" value="1"/>
</dbReference>
<dbReference type="PANTHER" id="PTHR10088">
    <property type="entry name" value="GLUCOKINASE REGULATORY PROTEIN"/>
    <property type="match status" value="1"/>
</dbReference>
<dbReference type="GO" id="GO:0046348">
    <property type="term" value="P:amino sugar catabolic process"/>
    <property type="evidence" value="ECO:0007669"/>
    <property type="project" value="InterPro"/>
</dbReference>
<protein>
    <recommendedName>
        <fullName evidence="3">N-acetylmuramic acid 6-phosphate etherase</fullName>
        <shortName evidence="3">MurNAc-6-P etherase</shortName>
        <ecNumber evidence="3">4.2.1.126</ecNumber>
    </recommendedName>
    <alternativeName>
        <fullName evidence="3">N-acetylmuramic acid 6-phosphate hydrolase</fullName>
    </alternativeName>
    <alternativeName>
        <fullName evidence="3">N-acetylmuramic acid 6-phosphate lyase</fullName>
    </alternativeName>
</protein>
<evidence type="ECO:0000313" key="5">
    <source>
        <dbReference type="EMBL" id="GGE31061.1"/>
    </source>
</evidence>
<dbReference type="NCBIfam" id="TIGR00274">
    <property type="entry name" value="N-acetylmuramic acid 6-phosphate etherase"/>
    <property type="match status" value="1"/>
</dbReference>
<feature type="domain" description="SIS" evidence="4">
    <location>
        <begin position="55"/>
        <end position="218"/>
    </location>
</feature>
<dbReference type="SUPFAM" id="SSF53697">
    <property type="entry name" value="SIS domain"/>
    <property type="match status" value="1"/>
</dbReference>
<accession>A0A917EEP4</accession>
<comment type="subunit">
    <text evidence="3">Homodimer.</text>
</comment>
<dbReference type="InterPro" id="IPR005486">
    <property type="entry name" value="Glucokinase_regulatory_CS"/>
</dbReference>
<name>A0A917EEP4_9STRE</name>
<dbReference type="NCBIfam" id="NF009222">
    <property type="entry name" value="PRK12570.1"/>
    <property type="match status" value="1"/>
</dbReference>
<dbReference type="CDD" id="cd05007">
    <property type="entry name" value="SIS_Etherase"/>
    <property type="match status" value="1"/>
</dbReference>
<comment type="catalytic activity">
    <reaction evidence="3">
        <text>N-acetyl-D-muramate 6-phosphate + H2O = N-acetyl-D-glucosamine 6-phosphate + (R)-lactate</text>
        <dbReference type="Rhea" id="RHEA:26410"/>
        <dbReference type="ChEBI" id="CHEBI:15377"/>
        <dbReference type="ChEBI" id="CHEBI:16004"/>
        <dbReference type="ChEBI" id="CHEBI:57513"/>
        <dbReference type="ChEBI" id="CHEBI:58722"/>
        <dbReference type="EC" id="4.2.1.126"/>
    </reaction>
</comment>
<comment type="function">
    <text evidence="3">Specifically catalyzes the cleavage of the D-lactyl ether substituent of MurNAc 6-phosphate, producing GlcNAc 6-phosphate and D-lactate.</text>
</comment>
<sequence>MEIHALHTEQRNPASAAIEEMSIAALTAYINREDQTVAQAVAQVLPQVNLVIEQAVQCVRNQGRIFYIGAGTSGRLGILDASECPPTYGVSPELVQGIIAGGSSAILAAQEGAEDNQLAAEEDLQAHQLSAKDIVIGLAASGRTPYVLSGLAYAKKIGAKTASISCVEGAALSDFADIAIEVLVGPEVVAGSSRMKAGTAQKLILNMISTATMIQLGKVYKGYMVDVQPSNAKLIERAKRIIQQTTACSEEEAEQVFSQSKQQVKKAILMQLGQLNLAEAESLLEAYQDHIVLAIRALGDKSSSK</sequence>
<dbReference type="Pfam" id="PF20741">
    <property type="entry name" value="GKRP-like_C"/>
    <property type="match status" value="1"/>
</dbReference>
<dbReference type="InterPro" id="IPR005488">
    <property type="entry name" value="Etherase_MurQ"/>
</dbReference>
<dbReference type="OrthoDB" id="9813395at2"/>
<dbReference type="AlphaFoldDB" id="A0A917EEP4"/>
<keyword evidence="2 3" id="KW-0119">Carbohydrate metabolism</keyword>
<dbReference type="FunFam" id="3.40.50.10490:FF:000014">
    <property type="entry name" value="N-acetylmuramic acid 6-phosphate etherase"/>
    <property type="match status" value="1"/>
</dbReference>
<gene>
    <name evidence="3 5" type="primary">murQ</name>
    <name evidence="5" type="ORF">GCM10011510_10420</name>
</gene>
<evidence type="ECO:0000256" key="3">
    <source>
        <dbReference type="HAMAP-Rule" id="MF_00068"/>
    </source>
</evidence>
<dbReference type="GO" id="GO:0097367">
    <property type="term" value="F:carbohydrate derivative binding"/>
    <property type="evidence" value="ECO:0007669"/>
    <property type="project" value="InterPro"/>
</dbReference>